<evidence type="ECO:0000256" key="4">
    <source>
        <dbReference type="SAM" id="MobiDB-lite"/>
    </source>
</evidence>
<dbReference type="EMBL" id="BMWY01000001">
    <property type="protein sequence ID" value="GGZ45116.1"/>
    <property type="molecule type" value="Genomic_DNA"/>
</dbReference>
<name>A0ABQ3BIA4_9FLAO</name>
<feature type="compositionally biased region" description="Basic and acidic residues" evidence="4">
    <location>
        <begin position="178"/>
        <end position="266"/>
    </location>
</feature>
<evidence type="ECO:0000313" key="5">
    <source>
        <dbReference type="EMBL" id="GGZ45116.1"/>
    </source>
</evidence>
<comment type="similarity">
    <text evidence="1">Belongs to the Skp family.</text>
</comment>
<dbReference type="InterPro" id="IPR024930">
    <property type="entry name" value="Skp_dom_sf"/>
</dbReference>
<evidence type="ECO:0000256" key="2">
    <source>
        <dbReference type="ARBA" id="ARBA00022729"/>
    </source>
</evidence>
<feature type="region of interest" description="Disordered" evidence="4">
    <location>
        <begin position="178"/>
        <end position="289"/>
    </location>
</feature>
<keyword evidence="6" id="KW-1185">Reference proteome</keyword>
<dbReference type="SMART" id="SM00935">
    <property type="entry name" value="OmpH"/>
    <property type="match status" value="1"/>
</dbReference>
<feature type="compositionally biased region" description="Low complexity" evidence="4">
    <location>
        <begin position="267"/>
        <end position="276"/>
    </location>
</feature>
<sequence length="289" mass="34472">MRNRFLTLCLLLLIPVFTFAQRGIKVAYIDMEYILENVPEYKEASNQLEARTQKWRAEIQSKMQKVEDMKQNLENERALLTKELIVEREEEIEYEEKVILDYQQEKFGPQGQFIVQKRQLIQPIQDQVFNAVQEIGEKRQYDFIFENSADALLLFSAKRHDISDQVLNIIQRSSRKLDLENRREEKEANAEEPYKSVEQAAEDKEEKEEREAARQAQEDERERILNERQRQRDSIRDARQREFEARRAKLLADRDRKRDSLQRIREQQQQNSNNSSTPPGAPANNEEEE</sequence>
<organism evidence="5 6">
    <name type="scientific">Mesonia mobilis</name>
    <dbReference type="NCBI Taxonomy" id="369791"/>
    <lineage>
        <taxon>Bacteria</taxon>
        <taxon>Pseudomonadati</taxon>
        <taxon>Bacteroidota</taxon>
        <taxon>Flavobacteriia</taxon>
        <taxon>Flavobacteriales</taxon>
        <taxon>Flavobacteriaceae</taxon>
        <taxon>Mesonia</taxon>
    </lineage>
</organism>
<feature type="coiled-coil region" evidence="3">
    <location>
        <begin position="52"/>
        <end position="90"/>
    </location>
</feature>
<dbReference type="InterPro" id="IPR005632">
    <property type="entry name" value="Chaperone_Skp"/>
</dbReference>
<evidence type="ECO:0000256" key="1">
    <source>
        <dbReference type="ARBA" id="ARBA00009091"/>
    </source>
</evidence>
<comment type="caution">
    <text evidence="5">The sequence shown here is derived from an EMBL/GenBank/DDBJ whole genome shotgun (WGS) entry which is preliminary data.</text>
</comment>
<accession>A0ABQ3BIA4</accession>
<gene>
    <name evidence="5" type="primary">skp</name>
    <name evidence="5" type="ORF">GCM10008088_02930</name>
</gene>
<dbReference type="Gene3D" id="3.30.910.20">
    <property type="entry name" value="Skp domain"/>
    <property type="match status" value="1"/>
</dbReference>
<protein>
    <submittedName>
        <fullName evidence="5">Membrane protein</fullName>
    </submittedName>
</protein>
<reference evidence="6" key="1">
    <citation type="journal article" date="2019" name="Int. J. Syst. Evol. Microbiol.">
        <title>The Global Catalogue of Microorganisms (GCM) 10K type strain sequencing project: providing services to taxonomists for standard genome sequencing and annotation.</title>
        <authorList>
            <consortium name="The Broad Institute Genomics Platform"/>
            <consortium name="The Broad Institute Genome Sequencing Center for Infectious Disease"/>
            <person name="Wu L."/>
            <person name="Ma J."/>
        </authorList>
    </citation>
    <scope>NUCLEOTIDE SEQUENCE [LARGE SCALE GENOMIC DNA]</scope>
    <source>
        <strain evidence="6">KCTC 12708</strain>
    </source>
</reference>
<proteinExistence type="inferred from homology"/>
<keyword evidence="2" id="KW-0732">Signal</keyword>
<dbReference type="PANTHER" id="PTHR35089:SF1">
    <property type="entry name" value="CHAPERONE PROTEIN SKP"/>
    <property type="match status" value="1"/>
</dbReference>
<dbReference type="PANTHER" id="PTHR35089">
    <property type="entry name" value="CHAPERONE PROTEIN SKP"/>
    <property type="match status" value="1"/>
</dbReference>
<dbReference type="Pfam" id="PF03938">
    <property type="entry name" value="OmpH"/>
    <property type="match status" value="1"/>
</dbReference>
<dbReference type="Proteomes" id="UP000615593">
    <property type="component" value="Unassembled WGS sequence"/>
</dbReference>
<evidence type="ECO:0000313" key="6">
    <source>
        <dbReference type="Proteomes" id="UP000615593"/>
    </source>
</evidence>
<dbReference type="GeneID" id="94367936"/>
<keyword evidence="3" id="KW-0175">Coiled coil</keyword>
<dbReference type="SUPFAM" id="SSF111384">
    <property type="entry name" value="OmpH-like"/>
    <property type="match status" value="1"/>
</dbReference>
<dbReference type="RefSeq" id="WP_027885911.1">
    <property type="nucleotide sequence ID" value="NZ_BMWY01000001.1"/>
</dbReference>
<evidence type="ECO:0000256" key="3">
    <source>
        <dbReference type="SAM" id="Coils"/>
    </source>
</evidence>